<name>A0AAD6UJ38_9AGAR</name>
<dbReference type="AlphaFoldDB" id="A0AAD6UJ38"/>
<evidence type="ECO:0000313" key="3">
    <source>
        <dbReference type="EMBL" id="KAJ7100799.1"/>
    </source>
</evidence>
<dbReference type="Pfam" id="PF21671">
    <property type="entry name" value="CPL1-like"/>
    <property type="match status" value="1"/>
</dbReference>
<comment type="caution">
    <text evidence="3">The sequence shown here is derived from an EMBL/GenBank/DDBJ whole genome shotgun (WGS) entry which is preliminary data.</text>
</comment>
<evidence type="ECO:0000313" key="4">
    <source>
        <dbReference type="Proteomes" id="UP001222325"/>
    </source>
</evidence>
<reference evidence="3" key="1">
    <citation type="submission" date="2023-03" db="EMBL/GenBank/DDBJ databases">
        <title>Massive genome expansion in bonnet fungi (Mycena s.s.) driven by repeated elements and novel gene families across ecological guilds.</title>
        <authorList>
            <consortium name="Lawrence Berkeley National Laboratory"/>
            <person name="Harder C.B."/>
            <person name="Miyauchi S."/>
            <person name="Viragh M."/>
            <person name="Kuo A."/>
            <person name="Thoen E."/>
            <person name="Andreopoulos B."/>
            <person name="Lu D."/>
            <person name="Skrede I."/>
            <person name="Drula E."/>
            <person name="Henrissat B."/>
            <person name="Morin E."/>
            <person name="Kohler A."/>
            <person name="Barry K."/>
            <person name="LaButti K."/>
            <person name="Morin E."/>
            <person name="Salamov A."/>
            <person name="Lipzen A."/>
            <person name="Mereny Z."/>
            <person name="Hegedus B."/>
            <person name="Baldrian P."/>
            <person name="Stursova M."/>
            <person name="Weitz H."/>
            <person name="Taylor A."/>
            <person name="Grigoriev I.V."/>
            <person name="Nagy L.G."/>
            <person name="Martin F."/>
            <person name="Kauserud H."/>
        </authorList>
    </citation>
    <scope>NUCLEOTIDE SEQUENCE</scope>
    <source>
        <strain evidence="3">CBHHK173m</strain>
    </source>
</reference>
<sequence>MLRLLATAFFVALCVEAVVPRAGTNPCSVGALVYTRNSKCECRRHNGAMGNFRAGCSATPGLGVCTTSCDADENEQNLLGPEAAQVCPLGTHACPVGKHEFECVSPDMDIDNCGGCASTGEGLACGDYPGVRGAACVYGTCDVYSCSLGYTLSDGECVRRAARKRQ</sequence>
<feature type="domain" description="Protein CPL1-like" evidence="2">
    <location>
        <begin position="101"/>
        <end position="154"/>
    </location>
</feature>
<dbReference type="EMBL" id="JARJCN010000005">
    <property type="protein sequence ID" value="KAJ7100799.1"/>
    <property type="molecule type" value="Genomic_DNA"/>
</dbReference>
<dbReference type="PANTHER" id="PTHR35192">
    <property type="entry name" value="PROTEIN, PUTATIVE-RELATED"/>
    <property type="match status" value="1"/>
</dbReference>
<organism evidence="3 4">
    <name type="scientific">Mycena belliarum</name>
    <dbReference type="NCBI Taxonomy" id="1033014"/>
    <lineage>
        <taxon>Eukaryota</taxon>
        <taxon>Fungi</taxon>
        <taxon>Dikarya</taxon>
        <taxon>Basidiomycota</taxon>
        <taxon>Agaricomycotina</taxon>
        <taxon>Agaricomycetes</taxon>
        <taxon>Agaricomycetidae</taxon>
        <taxon>Agaricales</taxon>
        <taxon>Marasmiineae</taxon>
        <taxon>Mycenaceae</taxon>
        <taxon>Mycena</taxon>
    </lineage>
</organism>
<keyword evidence="4" id="KW-1185">Reference proteome</keyword>
<dbReference type="InterPro" id="IPR048661">
    <property type="entry name" value="CPL1-like"/>
</dbReference>
<feature type="signal peptide" evidence="1">
    <location>
        <begin position="1"/>
        <end position="17"/>
    </location>
</feature>
<keyword evidence="1" id="KW-0732">Signal</keyword>
<gene>
    <name evidence="3" type="ORF">B0H15DRAFT_817343</name>
</gene>
<protein>
    <recommendedName>
        <fullName evidence="2">Protein CPL1-like domain-containing protein</fullName>
    </recommendedName>
</protein>
<evidence type="ECO:0000256" key="1">
    <source>
        <dbReference type="SAM" id="SignalP"/>
    </source>
</evidence>
<feature type="chain" id="PRO_5042280522" description="Protein CPL1-like domain-containing protein" evidence="1">
    <location>
        <begin position="18"/>
        <end position="166"/>
    </location>
</feature>
<dbReference type="Proteomes" id="UP001222325">
    <property type="component" value="Unassembled WGS sequence"/>
</dbReference>
<evidence type="ECO:0000259" key="2">
    <source>
        <dbReference type="Pfam" id="PF21671"/>
    </source>
</evidence>
<proteinExistence type="predicted"/>
<dbReference type="InterPro" id="IPR038955">
    <property type="entry name" value="PriA/CPL1_fungi"/>
</dbReference>
<dbReference type="PANTHER" id="PTHR35192:SF2">
    <property type="entry name" value="APPLE DOMAIN-CONTAINING PROTEIN"/>
    <property type="match status" value="1"/>
</dbReference>
<accession>A0AAD6UJ38</accession>